<name>A0A7W8N529_9BACT</name>
<sequence length="74" mass="8028">ASTPSVAPGNGKDIFALDNIFALIDEYICADHPVRSLFACDKAADHTFSVLNTELSDYAEKHPITPSLTSYVEL</sequence>
<dbReference type="Proteomes" id="UP000569092">
    <property type="component" value="Unassembled WGS sequence"/>
</dbReference>
<comment type="caution">
    <text evidence="1">The sequence shown here is derived from an EMBL/GenBank/DDBJ whole genome shotgun (WGS) entry which is preliminary data.</text>
</comment>
<dbReference type="AlphaFoldDB" id="A0A7W8N529"/>
<evidence type="ECO:0000313" key="1">
    <source>
        <dbReference type="EMBL" id="MBB5346262.1"/>
    </source>
</evidence>
<reference evidence="1 2" key="1">
    <citation type="submission" date="2020-08" db="EMBL/GenBank/DDBJ databases">
        <title>Genomic Encyclopedia of Type Strains, Phase IV (KMG-V): Genome sequencing to study the core and pangenomes of soil and plant-associated prokaryotes.</title>
        <authorList>
            <person name="Whitman W."/>
        </authorList>
    </citation>
    <scope>NUCLEOTIDE SEQUENCE [LARGE SCALE GENOMIC DNA]</scope>
    <source>
        <strain evidence="1 2">M8US30</strain>
    </source>
</reference>
<proteinExistence type="predicted"/>
<feature type="non-terminal residue" evidence="1">
    <location>
        <position position="1"/>
    </location>
</feature>
<gene>
    <name evidence="1" type="ORF">HDF10_004272</name>
</gene>
<protein>
    <submittedName>
        <fullName evidence="1">Uncharacterized protein</fullName>
    </submittedName>
</protein>
<accession>A0A7W8N529</accession>
<dbReference type="EMBL" id="JACHDZ010000011">
    <property type="protein sequence ID" value="MBB5346262.1"/>
    <property type="molecule type" value="Genomic_DNA"/>
</dbReference>
<organism evidence="1 2">
    <name type="scientific">Tunturiibacter lichenicola</name>
    <dbReference type="NCBI Taxonomy" id="2051959"/>
    <lineage>
        <taxon>Bacteria</taxon>
        <taxon>Pseudomonadati</taxon>
        <taxon>Acidobacteriota</taxon>
        <taxon>Terriglobia</taxon>
        <taxon>Terriglobales</taxon>
        <taxon>Acidobacteriaceae</taxon>
        <taxon>Tunturiibacter</taxon>
    </lineage>
</organism>
<evidence type="ECO:0000313" key="2">
    <source>
        <dbReference type="Proteomes" id="UP000569092"/>
    </source>
</evidence>